<gene>
    <name evidence="1" type="ORF">SAMN02745124_03284</name>
</gene>
<sequence>MEPDNRAFVRDLVAQYAPHFPRKRCGRLVTDTSEFMAVDHGDVIALGGKHYLVLRDEAERRFGMEDPKYWVKRCSELETGERKILKLVFYETFPLKLGNFEIRCHRSPEKEARILDLVRGDLRFMQGKTIRDEKDNAVRILDIVHGKQLDAVIENIDTDHETYFREHLPDLLEKFIGACESIAHLHTLGEKHGDIRRDHLWVEYNSGAYRWIDFDYAFDFHENPFGLDIFGLGNILLFLVGKKEHTSYTMGGGAFSNQVLSSLTPDDFSLMFPHRLSNLRKLFPYIPDELNNVLLHFSAGTYVFYDTVDELLGELRPCLQLLR</sequence>
<proteinExistence type="predicted"/>
<keyword evidence="2" id="KW-1185">Reference proteome</keyword>
<evidence type="ECO:0000313" key="1">
    <source>
        <dbReference type="EMBL" id="SHI02300.1"/>
    </source>
</evidence>
<organism evidence="1 2">
    <name type="scientific">Desulfofustis glycolicus DSM 9705</name>
    <dbReference type="NCBI Taxonomy" id="1121409"/>
    <lineage>
        <taxon>Bacteria</taxon>
        <taxon>Pseudomonadati</taxon>
        <taxon>Thermodesulfobacteriota</taxon>
        <taxon>Desulfobulbia</taxon>
        <taxon>Desulfobulbales</taxon>
        <taxon>Desulfocapsaceae</taxon>
        <taxon>Desulfofustis</taxon>
    </lineage>
</organism>
<dbReference type="EMBL" id="FQXS01000022">
    <property type="protein sequence ID" value="SHI02300.1"/>
    <property type="molecule type" value="Genomic_DNA"/>
</dbReference>
<dbReference type="STRING" id="1121409.SAMN02745124_03284"/>
<dbReference type="AlphaFoldDB" id="A0A1M5XR78"/>
<evidence type="ECO:0000313" key="2">
    <source>
        <dbReference type="Proteomes" id="UP000184139"/>
    </source>
</evidence>
<dbReference type="SUPFAM" id="SSF56112">
    <property type="entry name" value="Protein kinase-like (PK-like)"/>
    <property type="match status" value="1"/>
</dbReference>
<reference evidence="1 2" key="1">
    <citation type="submission" date="2016-11" db="EMBL/GenBank/DDBJ databases">
        <authorList>
            <person name="Jaros S."/>
            <person name="Januszkiewicz K."/>
            <person name="Wedrychowicz H."/>
        </authorList>
    </citation>
    <scope>NUCLEOTIDE SEQUENCE [LARGE SCALE GENOMIC DNA]</scope>
    <source>
        <strain evidence="1 2">DSM 9705</strain>
    </source>
</reference>
<dbReference type="RefSeq" id="WP_073377679.1">
    <property type="nucleotide sequence ID" value="NZ_FQXS01000022.1"/>
</dbReference>
<name>A0A1M5XR78_9BACT</name>
<dbReference type="InterPro" id="IPR011009">
    <property type="entry name" value="Kinase-like_dom_sf"/>
</dbReference>
<accession>A0A1M5XR78</accession>
<dbReference type="Proteomes" id="UP000184139">
    <property type="component" value="Unassembled WGS sequence"/>
</dbReference>
<evidence type="ECO:0008006" key="3">
    <source>
        <dbReference type="Google" id="ProtNLM"/>
    </source>
</evidence>
<protein>
    <recommendedName>
        <fullName evidence="3">Protein kinase domain-containing protein</fullName>
    </recommendedName>
</protein>
<dbReference type="OrthoDB" id="5488306at2"/>